<comment type="caution">
    <text evidence="2">The sequence shown here is derived from an EMBL/GenBank/DDBJ whole genome shotgun (WGS) entry which is preliminary data.</text>
</comment>
<feature type="signal peptide" evidence="1">
    <location>
        <begin position="1"/>
        <end position="23"/>
    </location>
</feature>
<accession>A0ABS6T868</accession>
<keyword evidence="1" id="KW-0732">Signal</keyword>
<evidence type="ECO:0000313" key="3">
    <source>
        <dbReference type="Proteomes" id="UP000756530"/>
    </source>
</evidence>
<dbReference type="RefSeq" id="WP_218393934.1">
    <property type="nucleotide sequence ID" value="NZ_JAHUZE010000004.1"/>
</dbReference>
<organism evidence="2 3">
    <name type="scientific">Maritimibacter dapengensis</name>
    <dbReference type="NCBI Taxonomy" id="2836868"/>
    <lineage>
        <taxon>Bacteria</taxon>
        <taxon>Pseudomonadati</taxon>
        <taxon>Pseudomonadota</taxon>
        <taxon>Alphaproteobacteria</taxon>
        <taxon>Rhodobacterales</taxon>
        <taxon>Roseobacteraceae</taxon>
        <taxon>Maritimibacter</taxon>
    </lineage>
</organism>
<dbReference type="Proteomes" id="UP000756530">
    <property type="component" value="Unassembled WGS sequence"/>
</dbReference>
<dbReference type="EMBL" id="JAHUZE010000004">
    <property type="protein sequence ID" value="MBV7380747.1"/>
    <property type="molecule type" value="Genomic_DNA"/>
</dbReference>
<evidence type="ECO:0000256" key="1">
    <source>
        <dbReference type="SAM" id="SignalP"/>
    </source>
</evidence>
<feature type="chain" id="PRO_5046268887" evidence="1">
    <location>
        <begin position="24"/>
        <end position="216"/>
    </location>
</feature>
<gene>
    <name evidence="2" type="ORF">KJP28_17615</name>
</gene>
<evidence type="ECO:0000313" key="2">
    <source>
        <dbReference type="EMBL" id="MBV7380747.1"/>
    </source>
</evidence>
<protein>
    <submittedName>
        <fullName evidence="2">DUF3108 domain-containing protein</fullName>
    </submittedName>
</protein>
<proteinExistence type="predicted"/>
<name>A0ABS6T868_9RHOB</name>
<reference evidence="2 3" key="1">
    <citation type="submission" date="2021-05" db="EMBL/GenBank/DDBJ databases">
        <title>Culturable bacteria isolated from Daya Bay.</title>
        <authorList>
            <person name="Zheng W."/>
            <person name="Yu S."/>
            <person name="Huang Y."/>
        </authorList>
    </citation>
    <scope>NUCLEOTIDE SEQUENCE [LARGE SCALE GENOMIC DNA]</scope>
    <source>
        <strain evidence="2 3">DP4N28-5</strain>
    </source>
</reference>
<sequence>MISRAALALALPFFLFGALPSAAQDTTQLRVALRGLSVGTLVIRESYGGNGVYDASSQFQTTGVAGLVRNVKFTMQSRGRHSGSQLDPAYFIENMNTGKRKSNNEVQFTDEDGRYDPNSAMIAALADRTLEQGCKLSVNVYDGKRTNRLRIDEAGRNGDTLNCSGSFMRARGYTQKQLSFRKGYNFTISYQRQGDRYVFREAQADTDYGLVTLSPQ</sequence>
<keyword evidence="3" id="KW-1185">Reference proteome</keyword>